<dbReference type="PANTHER" id="PTHR30086">
    <property type="entry name" value="ARGININE EXPORTER PROTEIN ARGO"/>
    <property type="match status" value="1"/>
</dbReference>
<dbReference type="Proteomes" id="UP000655420">
    <property type="component" value="Unassembled WGS sequence"/>
</dbReference>
<name>A0A8J7M8U1_9RHOB</name>
<dbReference type="Pfam" id="PF01810">
    <property type="entry name" value="LysE"/>
    <property type="match status" value="1"/>
</dbReference>
<proteinExistence type="predicted"/>
<evidence type="ECO:0000256" key="4">
    <source>
        <dbReference type="ARBA" id="ARBA00022989"/>
    </source>
</evidence>
<keyword evidence="2" id="KW-1003">Cell membrane</keyword>
<keyword evidence="3 6" id="KW-0812">Transmembrane</keyword>
<comment type="caution">
    <text evidence="7">The sequence shown here is derived from an EMBL/GenBank/DDBJ whole genome shotgun (WGS) entry which is preliminary data.</text>
</comment>
<dbReference type="InterPro" id="IPR001123">
    <property type="entry name" value="LeuE-type"/>
</dbReference>
<keyword evidence="4 6" id="KW-1133">Transmembrane helix</keyword>
<feature type="transmembrane region" description="Helical" evidence="6">
    <location>
        <begin position="52"/>
        <end position="76"/>
    </location>
</feature>
<feature type="transmembrane region" description="Helical" evidence="6">
    <location>
        <begin position="120"/>
        <end position="141"/>
    </location>
</feature>
<dbReference type="GO" id="GO:0015171">
    <property type="term" value="F:amino acid transmembrane transporter activity"/>
    <property type="evidence" value="ECO:0007669"/>
    <property type="project" value="TreeGrafter"/>
</dbReference>
<accession>A0A8J7M8U1</accession>
<evidence type="ECO:0000256" key="2">
    <source>
        <dbReference type="ARBA" id="ARBA00022475"/>
    </source>
</evidence>
<evidence type="ECO:0000313" key="7">
    <source>
        <dbReference type="EMBL" id="MBK0400253.1"/>
    </source>
</evidence>
<evidence type="ECO:0000256" key="1">
    <source>
        <dbReference type="ARBA" id="ARBA00004651"/>
    </source>
</evidence>
<dbReference type="AlphaFoldDB" id="A0A8J7M8U1"/>
<keyword evidence="8" id="KW-1185">Reference proteome</keyword>
<evidence type="ECO:0000256" key="3">
    <source>
        <dbReference type="ARBA" id="ARBA00022692"/>
    </source>
</evidence>
<dbReference type="PANTHER" id="PTHR30086:SF20">
    <property type="entry name" value="ARGININE EXPORTER PROTEIN ARGO-RELATED"/>
    <property type="match status" value="1"/>
</dbReference>
<feature type="transmembrane region" description="Helical" evidence="6">
    <location>
        <begin position="191"/>
        <end position="209"/>
    </location>
</feature>
<dbReference type="PIRSF" id="PIRSF006324">
    <property type="entry name" value="LeuE"/>
    <property type="match status" value="1"/>
</dbReference>
<evidence type="ECO:0000256" key="6">
    <source>
        <dbReference type="SAM" id="Phobius"/>
    </source>
</evidence>
<keyword evidence="5 6" id="KW-0472">Membrane</keyword>
<gene>
    <name evidence="7" type="ORF">H0I76_13725</name>
</gene>
<dbReference type="EMBL" id="JAEHHL010000008">
    <property type="protein sequence ID" value="MBK0400253.1"/>
    <property type="molecule type" value="Genomic_DNA"/>
</dbReference>
<dbReference type="GO" id="GO:0005886">
    <property type="term" value="C:plasma membrane"/>
    <property type="evidence" value="ECO:0007669"/>
    <property type="project" value="UniProtKB-SubCell"/>
</dbReference>
<reference evidence="7" key="1">
    <citation type="submission" date="2020-12" db="EMBL/GenBank/DDBJ databases">
        <title>Bacterial taxonomy.</title>
        <authorList>
            <person name="Pan X."/>
        </authorList>
    </citation>
    <scope>NUCLEOTIDE SEQUENCE</scope>
    <source>
        <strain evidence="7">M0105</strain>
    </source>
</reference>
<comment type="subcellular location">
    <subcellularLocation>
        <location evidence="1">Cell membrane</location>
        <topology evidence="1">Multi-pass membrane protein</topology>
    </subcellularLocation>
</comment>
<organism evidence="7 8">
    <name type="scientific">Thermohalobaculum xanthum</name>
    <dbReference type="NCBI Taxonomy" id="2753746"/>
    <lineage>
        <taxon>Bacteria</taxon>
        <taxon>Pseudomonadati</taxon>
        <taxon>Pseudomonadota</taxon>
        <taxon>Alphaproteobacteria</taxon>
        <taxon>Rhodobacterales</taxon>
        <taxon>Paracoccaceae</taxon>
        <taxon>Thermohalobaculum</taxon>
    </lineage>
</organism>
<sequence length="212" mass="22200">MPSAELLVAFALATLVFAYMPGPAMLYTAAQTLARGRRAGLMAALGIHAGGYVHVLAAAAGLSAIFHAVPVAYVVLKTAGAIYLAWLGFRVIRTHVAGEAAHAVPQVAVKTGRRAFLESVTVEVLNPKAALFFLAFLPQFVDPAAALPVWAQFVVLGTIVNLTFSSADLVCVMLAGAVTQRLSRSHRAERAARWVGGSLLIGLGANLALQRS</sequence>
<protein>
    <submittedName>
        <fullName evidence="7">LysE family translocator</fullName>
    </submittedName>
</protein>
<feature type="transmembrane region" description="Helical" evidence="6">
    <location>
        <begin position="153"/>
        <end position="179"/>
    </location>
</feature>
<evidence type="ECO:0000313" key="8">
    <source>
        <dbReference type="Proteomes" id="UP000655420"/>
    </source>
</evidence>
<dbReference type="RefSeq" id="WP_200610810.1">
    <property type="nucleotide sequence ID" value="NZ_JAEHHL010000008.1"/>
</dbReference>
<evidence type="ECO:0000256" key="5">
    <source>
        <dbReference type="ARBA" id="ARBA00023136"/>
    </source>
</evidence>